<dbReference type="AlphaFoldDB" id="A0A183UCV0"/>
<dbReference type="GO" id="GO:0006357">
    <property type="term" value="P:regulation of transcription by RNA polymerase II"/>
    <property type="evidence" value="ECO:0007669"/>
    <property type="project" value="TreeGrafter"/>
</dbReference>
<sequence>MRFTFLTVLRSQNGELFPNANSFGPEEEPRLSQGRNQITSEAGLRLDQRKGTPKKDTPSEGSCENNMEDVLGTTNGASRLEEGSAASRLEEQIRQIAERARLAQAASYKQSQQQTAVASATKNDTAVGNAFLEALLKQEENYRFDLSNQPKFATDAVEPAPKKKKRQRRNPVWPYFDVNDGVASCKQCSYNTTSVFSTNLKVHLRTHHNATYKLVIEAEEQQHAALQKSLISSPSNPTISGSNPFMHRVTTTALPSVPLNSVSTSGNCGDLSLGQILSRVNTSESRSATSSGPATPISSIGDADNVFDTASTSDYDLTYSTLLNGGRIDEGCLPALNQSTSASKRRRVRRHPVWRFFKDVDGTKSVGCVKCSFSTASPFSTNLKMHLKAHHKDDYTLVLRLEAQQREEEGLRGGSFTATKRKWSWDEGGTISSNDANRQLGGLLNKATAQVLLKKNINLFDTDEDSLMSMSTSDRLAAMVELAAASSVPDDTTKQDIKSAKVDTLITSSSSPALLNSSVGSSTGLDAMQADLLARFGLSGSDLLQSSPLLQKDNILGGHAINTPSAVRSQSTTQSLLGQTITPATPTHNVDNTKSVRTVSKKLPTGEIVKVRMMRKDVGMSSEFAPVAPNAKPEPPSTSEASLFDPAANMTPVSVAEPPVAQLATATEKNILKPLESRVARDESLARFMDKSKAFHLLGMPEFKKFVQTLAPDYQLPSSGSLKRLAETLK</sequence>
<evidence type="ECO:0000313" key="8">
    <source>
        <dbReference type="Proteomes" id="UP000050794"/>
    </source>
</evidence>
<keyword evidence="1" id="KW-0479">Metal-binding</keyword>
<evidence type="ECO:0000313" key="9">
    <source>
        <dbReference type="WBParaSite" id="TCNE_0000632001-mRNA-1"/>
    </source>
</evidence>
<dbReference type="PROSITE" id="PS50808">
    <property type="entry name" value="ZF_BED"/>
    <property type="match status" value="1"/>
</dbReference>
<organism evidence="8 9">
    <name type="scientific">Toxocara canis</name>
    <name type="common">Canine roundworm</name>
    <dbReference type="NCBI Taxonomy" id="6265"/>
    <lineage>
        <taxon>Eukaryota</taxon>
        <taxon>Metazoa</taxon>
        <taxon>Ecdysozoa</taxon>
        <taxon>Nematoda</taxon>
        <taxon>Chromadorea</taxon>
        <taxon>Rhabditida</taxon>
        <taxon>Spirurina</taxon>
        <taxon>Ascaridomorpha</taxon>
        <taxon>Ascaridoidea</taxon>
        <taxon>Toxocaridae</taxon>
        <taxon>Toxocara</taxon>
    </lineage>
</organism>
<dbReference type="Pfam" id="PF02892">
    <property type="entry name" value="zf-BED"/>
    <property type="match status" value="1"/>
</dbReference>
<dbReference type="Proteomes" id="UP000050794">
    <property type="component" value="Unassembled WGS sequence"/>
</dbReference>
<dbReference type="GO" id="GO:0008270">
    <property type="term" value="F:zinc ion binding"/>
    <property type="evidence" value="ECO:0007669"/>
    <property type="project" value="UniProtKB-KW"/>
</dbReference>
<feature type="domain" description="BED-type" evidence="6">
    <location>
        <begin position="167"/>
        <end position="215"/>
    </location>
</feature>
<dbReference type="GO" id="GO:1990837">
    <property type="term" value="F:sequence-specific double-stranded DNA binding"/>
    <property type="evidence" value="ECO:0007669"/>
    <property type="project" value="TreeGrafter"/>
</dbReference>
<evidence type="ECO:0000313" key="7">
    <source>
        <dbReference type="EMBL" id="VDM37630.1"/>
    </source>
</evidence>
<evidence type="ECO:0000259" key="6">
    <source>
        <dbReference type="PROSITE" id="PS50808"/>
    </source>
</evidence>
<dbReference type="InterPro" id="IPR036236">
    <property type="entry name" value="Znf_C2H2_sf"/>
</dbReference>
<dbReference type="EMBL" id="UYWY01019473">
    <property type="protein sequence ID" value="VDM37630.1"/>
    <property type="molecule type" value="Genomic_DNA"/>
</dbReference>
<feature type="region of interest" description="Disordered" evidence="5">
    <location>
        <begin position="283"/>
        <end position="303"/>
    </location>
</feature>
<evidence type="ECO:0000256" key="2">
    <source>
        <dbReference type="ARBA" id="ARBA00022771"/>
    </source>
</evidence>
<evidence type="ECO:0000256" key="4">
    <source>
        <dbReference type="PROSITE-ProRule" id="PRU00027"/>
    </source>
</evidence>
<protein>
    <submittedName>
        <fullName evidence="9">Gex-3-interacting protein 13</fullName>
    </submittedName>
</protein>
<dbReference type="InterPro" id="IPR003656">
    <property type="entry name" value="Znf_BED"/>
</dbReference>
<dbReference type="SUPFAM" id="SSF57667">
    <property type="entry name" value="beta-beta-alpha zinc fingers"/>
    <property type="match status" value="2"/>
</dbReference>
<dbReference type="InterPro" id="IPR053031">
    <property type="entry name" value="Cuticle_assoc_protein"/>
</dbReference>
<feature type="region of interest" description="Disordered" evidence="5">
    <location>
        <begin position="15"/>
        <end position="71"/>
    </location>
</feature>
<keyword evidence="3" id="KW-0862">Zinc</keyword>
<dbReference type="GO" id="GO:0005634">
    <property type="term" value="C:nucleus"/>
    <property type="evidence" value="ECO:0007669"/>
    <property type="project" value="TreeGrafter"/>
</dbReference>
<feature type="compositionally biased region" description="Basic and acidic residues" evidence="5">
    <location>
        <begin position="44"/>
        <end position="58"/>
    </location>
</feature>
<dbReference type="PANTHER" id="PTHR34396:SF25">
    <property type="entry name" value="BOUNDARY ELEMENT ASSOCIATED FACTOR"/>
    <property type="match status" value="1"/>
</dbReference>
<keyword evidence="2 4" id="KW-0863">Zinc-finger</keyword>
<dbReference type="PANTHER" id="PTHR34396">
    <property type="entry name" value="OS03G0264950 PROTEIN-RELATED"/>
    <property type="match status" value="1"/>
</dbReference>
<name>A0A183UCV0_TOXCA</name>
<reference evidence="9" key="1">
    <citation type="submission" date="2016-06" db="UniProtKB">
        <authorList>
            <consortium name="WormBaseParasite"/>
        </authorList>
    </citation>
    <scope>IDENTIFICATION</scope>
</reference>
<evidence type="ECO:0000256" key="3">
    <source>
        <dbReference type="ARBA" id="ARBA00022833"/>
    </source>
</evidence>
<evidence type="ECO:0000256" key="1">
    <source>
        <dbReference type="ARBA" id="ARBA00022723"/>
    </source>
</evidence>
<feature type="compositionally biased region" description="Polar residues" evidence="5">
    <location>
        <begin position="283"/>
        <end position="298"/>
    </location>
</feature>
<gene>
    <name evidence="7" type="ORF">TCNE_LOCUS6320</name>
</gene>
<dbReference type="WBParaSite" id="TCNE_0000632001-mRNA-1">
    <property type="protein sequence ID" value="TCNE_0000632001-mRNA-1"/>
    <property type="gene ID" value="TCNE_0000632001"/>
</dbReference>
<keyword evidence="8" id="KW-1185">Reference proteome</keyword>
<evidence type="ECO:0000256" key="5">
    <source>
        <dbReference type="SAM" id="MobiDB-lite"/>
    </source>
</evidence>
<accession>A0A183UCV0</accession>
<reference evidence="7 8" key="2">
    <citation type="submission" date="2018-11" db="EMBL/GenBank/DDBJ databases">
        <authorList>
            <consortium name="Pathogen Informatics"/>
        </authorList>
    </citation>
    <scope>NUCLEOTIDE SEQUENCE [LARGE SCALE GENOMIC DNA]</scope>
</reference>
<proteinExistence type="predicted"/>